<dbReference type="GO" id="GO:0009279">
    <property type="term" value="C:cell outer membrane"/>
    <property type="evidence" value="ECO:0007669"/>
    <property type="project" value="UniProtKB-SubCell"/>
</dbReference>
<dbReference type="EMBL" id="QYYH01000197">
    <property type="protein sequence ID" value="RJY05090.1"/>
    <property type="molecule type" value="Genomic_DNA"/>
</dbReference>
<reference evidence="5 6" key="1">
    <citation type="submission" date="2018-09" db="EMBL/GenBank/DDBJ databases">
        <title>Phylogeny of the Shewanellaceae, and recommendation for two new genera, Pseudoshewanella and Parashewanella.</title>
        <authorList>
            <person name="Wang G."/>
        </authorList>
    </citation>
    <scope>NUCLEOTIDE SEQUENCE [LARGE SCALE GENOMIC DNA]</scope>
    <source>
        <strain evidence="5 6">KCTC 22492</strain>
    </source>
</reference>
<proteinExistence type="predicted"/>
<keyword evidence="6" id="KW-1185">Reference proteome</keyword>
<dbReference type="PRINTS" id="PR01021">
    <property type="entry name" value="OMPADOMAIN"/>
</dbReference>
<protein>
    <submittedName>
        <fullName evidence="5">OmpA family protein</fullName>
    </submittedName>
</protein>
<evidence type="ECO:0000256" key="1">
    <source>
        <dbReference type="ARBA" id="ARBA00004442"/>
    </source>
</evidence>
<sequence length="289" mass="32926">MWRQLIILLVCCVPLTVGAELRHFVASLEESQWRITSNSPIACQLEHEIPMYGKAIFASQASKDMNLNFVLDMWVKPNEVTKAELISKAPSWRPGIANKKLTAITYQKYFDGEVPKLAAWSMLNELTKGMQPTFYYADWNNKSRRVAVGLSSVNFHRKYNIFKQCLSNLLPYSFNDIAFTVLNFKEGGTELTRLSQQQMNKVQEYLSYDADVELILIDAYTDSYGGRGINKKVSQQRADSIKEYFISNGVPKDKIVTRGHGETRHVAGNDTLADRARNRRLVIQIDKAS</sequence>
<accession>A0A3A6TE58</accession>
<evidence type="ECO:0000313" key="5">
    <source>
        <dbReference type="EMBL" id="RJY05090.1"/>
    </source>
</evidence>
<dbReference type="InterPro" id="IPR006664">
    <property type="entry name" value="OMP_bac"/>
</dbReference>
<keyword evidence="2 3" id="KW-0472">Membrane</keyword>
<dbReference type="Pfam" id="PF18393">
    <property type="entry name" value="MotY_N"/>
    <property type="match status" value="1"/>
</dbReference>
<dbReference type="InterPro" id="IPR050330">
    <property type="entry name" value="Bact_OuterMem_StrucFunc"/>
</dbReference>
<dbReference type="OrthoDB" id="6905929at2"/>
<dbReference type="PANTHER" id="PTHR30329">
    <property type="entry name" value="STATOR ELEMENT OF FLAGELLAR MOTOR COMPLEX"/>
    <property type="match status" value="1"/>
</dbReference>
<dbReference type="Pfam" id="PF00691">
    <property type="entry name" value="OmpA"/>
    <property type="match status" value="1"/>
</dbReference>
<evidence type="ECO:0000256" key="3">
    <source>
        <dbReference type="PROSITE-ProRule" id="PRU00473"/>
    </source>
</evidence>
<gene>
    <name evidence="5" type="ORF">D5R81_18830</name>
</gene>
<comment type="subcellular location">
    <subcellularLocation>
        <location evidence="1">Cell outer membrane</location>
    </subcellularLocation>
</comment>
<evidence type="ECO:0000256" key="2">
    <source>
        <dbReference type="ARBA" id="ARBA00023136"/>
    </source>
</evidence>
<dbReference type="PANTHER" id="PTHR30329:SF17">
    <property type="entry name" value="LIPOPROTEIN YFIB-RELATED"/>
    <property type="match status" value="1"/>
</dbReference>
<name>A0A3A6TE58_9GAMM</name>
<dbReference type="Gene3D" id="3.30.1330.60">
    <property type="entry name" value="OmpA-like domain"/>
    <property type="match status" value="1"/>
</dbReference>
<dbReference type="CDD" id="cd07185">
    <property type="entry name" value="OmpA_C-like"/>
    <property type="match status" value="1"/>
</dbReference>
<dbReference type="AlphaFoldDB" id="A0A3A6TE58"/>
<feature type="domain" description="OmpA-like" evidence="4">
    <location>
        <begin position="172"/>
        <end position="289"/>
    </location>
</feature>
<dbReference type="SUPFAM" id="SSF103088">
    <property type="entry name" value="OmpA-like"/>
    <property type="match status" value="1"/>
</dbReference>
<dbReference type="Gene3D" id="2.60.40.2540">
    <property type="match status" value="1"/>
</dbReference>
<dbReference type="InterPro" id="IPR036737">
    <property type="entry name" value="OmpA-like_sf"/>
</dbReference>
<dbReference type="PROSITE" id="PS51123">
    <property type="entry name" value="OMPA_2"/>
    <property type="match status" value="1"/>
</dbReference>
<comment type="caution">
    <text evidence="5">The sequence shown here is derived from an EMBL/GenBank/DDBJ whole genome shotgun (WGS) entry which is preliminary data.</text>
</comment>
<dbReference type="Proteomes" id="UP000273022">
    <property type="component" value="Unassembled WGS sequence"/>
</dbReference>
<organism evidence="5 6">
    <name type="scientific">Parashewanella spongiae</name>
    <dbReference type="NCBI Taxonomy" id="342950"/>
    <lineage>
        <taxon>Bacteria</taxon>
        <taxon>Pseudomonadati</taxon>
        <taxon>Pseudomonadota</taxon>
        <taxon>Gammaproteobacteria</taxon>
        <taxon>Alteromonadales</taxon>
        <taxon>Shewanellaceae</taxon>
        <taxon>Parashewanella</taxon>
    </lineage>
</organism>
<dbReference type="InterPro" id="IPR041544">
    <property type="entry name" value="MotY_N"/>
</dbReference>
<dbReference type="PRINTS" id="PR01023">
    <property type="entry name" value="NAFLGMOTY"/>
</dbReference>
<dbReference type="InterPro" id="IPR006665">
    <property type="entry name" value="OmpA-like"/>
</dbReference>
<evidence type="ECO:0000313" key="6">
    <source>
        <dbReference type="Proteomes" id="UP000273022"/>
    </source>
</evidence>
<evidence type="ECO:0000259" key="4">
    <source>
        <dbReference type="PROSITE" id="PS51123"/>
    </source>
</evidence>
<dbReference type="RefSeq" id="WP_121855128.1">
    <property type="nucleotide sequence ID" value="NZ_CP037952.1"/>
</dbReference>